<evidence type="ECO:0000313" key="1">
    <source>
        <dbReference type="EMBL" id="NYD58392.1"/>
    </source>
</evidence>
<name>A0A7Y9F2F5_9ACTN</name>
<sequence length="178" mass="18279">MPHEPSATRRTALRAVAMGVPLPALLAACTDDPATDLTPGASPAATTDTSDDPDLVVVAGVLGEVGALVALLEATRTRHRSLRAPLAPALRVHRAQLEAVLATGADDPGPRGRTRVPGRPVAALEAVRRREETARRRLVTHAVDAESGALARLVAAVAAGVAQQQVQLATVSPTGVGR</sequence>
<evidence type="ECO:0000313" key="2">
    <source>
        <dbReference type="Proteomes" id="UP000516957"/>
    </source>
</evidence>
<protein>
    <recommendedName>
        <fullName evidence="3">DUF4439 domain-containing protein</fullName>
    </recommendedName>
</protein>
<proteinExistence type="predicted"/>
<comment type="caution">
    <text evidence="1">The sequence shown here is derived from an EMBL/GenBank/DDBJ whole genome shotgun (WGS) entry which is preliminary data.</text>
</comment>
<keyword evidence="2" id="KW-1185">Reference proteome</keyword>
<reference evidence="1 2" key="1">
    <citation type="submission" date="2020-07" db="EMBL/GenBank/DDBJ databases">
        <title>Sequencing the genomes of 1000 actinobacteria strains.</title>
        <authorList>
            <person name="Klenk H.-P."/>
        </authorList>
    </citation>
    <scope>NUCLEOTIDE SEQUENCE [LARGE SCALE GENOMIC DNA]</scope>
    <source>
        <strain evidence="1 2">DSM 18965</strain>
    </source>
</reference>
<dbReference type="EMBL" id="JACCBE010000001">
    <property type="protein sequence ID" value="NYD58392.1"/>
    <property type="molecule type" value="Genomic_DNA"/>
</dbReference>
<accession>A0A7Y9F2F5</accession>
<dbReference type="Proteomes" id="UP000516957">
    <property type="component" value="Unassembled WGS sequence"/>
</dbReference>
<dbReference type="AlphaFoldDB" id="A0A7Y9F2F5"/>
<gene>
    <name evidence="1" type="ORF">BKA08_002630</name>
</gene>
<dbReference type="RefSeq" id="WP_179616014.1">
    <property type="nucleotide sequence ID" value="NZ_CP059163.1"/>
</dbReference>
<evidence type="ECO:0008006" key="3">
    <source>
        <dbReference type="Google" id="ProtNLM"/>
    </source>
</evidence>
<organism evidence="1 2">
    <name type="scientific">Nocardioides marinisabuli</name>
    <dbReference type="NCBI Taxonomy" id="419476"/>
    <lineage>
        <taxon>Bacteria</taxon>
        <taxon>Bacillati</taxon>
        <taxon>Actinomycetota</taxon>
        <taxon>Actinomycetes</taxon>
        <taxon>Propionibacteriales</taxon>
        <taxon>Nocardioidaceae</taxon>
        <taxon>Nocardioides</taxon>
    </lineage>
</organism>